<accession>A0A7Y7E9W5</accession>
<dbReference type="Pfam" id="PF12679">
    <property type="entry name" value="ABC2_membrane_2"/>
    <property type="match status" value="1"/>
</dbReference>
<dbReference type="AlphaFoldDB" id="A0A7Y7E9W5"/>
<feature type="transmembrane region" description="Helical" evidence="1">
    <location>
        <begin position="88"/>
        <end position="110"/>
    </location>
</feature>
<comment type="caution">
    <text evidence="2">The sequence shown here is derived from an EMBL/GenBank/DDBJ whole genome shotgun (WGS) entry which is preliminary data.</text>
</comment>
<dbReference type="RefSeq" id="WP_171085141.1">
    <property type="nucleotide sequence ID" value="NZ_BNBU01000002.1"/>
</dbReference>
<feature type="transmembrane region" description="Helical" evidence="1">
    <location>
        <begin position="179"/>
        <end position="201"/>
    </location>
</feature>
<name>A0A7Y7E9W5_STRMO</name>
<keyword evidence="1" id="KW-0812">Transmembrane</keyword>
<keyword evidence="1" id="KW-0472">Membrane</keyword>
<dbReference type="EMBL" id="JABBXF010000065">
    <property type="protein sequence ID" value="NVK80879.1"/>
    <property type="molecule type" value="Genomic_DNA"/>
</dbReference>
<evidence type="ECO:0000313" key="2">
    <source>
        <dbReference type="EMBL" id="NVK80879.1"/>
    </source>
</evidence>
<feature type="transmembrane region" description="Helical" evidence="1">
    <location>
        <begin position="266"/>
        <end position="284"/>
    </location>
</feature>
<feature type="transmembrane region" description="Helical" evidence="1">
    <location>
        <begin position="53"/>
        <end position="76"/>
    </location>
</feature>
<evidence type="ECO:0000256" key="1">
    <source>
        <dbReference type="SAM" id="Phobius"/>
    </source>
</evidence>
<protein>
    <submittedName>
        <fullName evidence="2">ABC transporter permease subunit</fullName>
    </submittedName>
</protein>
<dbReference type="GO" id="GO:0140359">
    <property type="term" value="F:ABC-type transporter activity"/>
    <property type="evidence" value="ECO:0007669"/>
    <property type="project" value="InterPro"/>
</dbReference>
<gene>
    <name evidence="2" type="ORF">HG542_24945</name>
</gene>
<sequence>MSTPQLPSQAPGYWPGTAPAAGGFVSPVPMRKATLADAVLAEWTKIRSVRSTMWTLGVMVALIVGVGMLIAVAVQGSSPAETNTASPLALGFIGVLLATICVITLGVLTISSEYGTGLIRTTLTACPSRSRVLTAKAVVFSLLTLVITLVSTLAVAAVHSSVLGSRSTYEPTGGDWLRATVGVSLFMALLGLLSLAVGALVRHSAGAITIMLGVVLLPMILALFMMMDSLRGVRDALLQYSIPAELAVLYGTASGTGAGPTGWEPVWIMAGLAAVGLAGAYAALARRDA</sequence>
<feature type="transmembrane region" description="Helical" evidence="1">
    <location>
        <begin position="208"/>
        <end position="227"/>
    </location>
</feature>
<keyword evidence="3" id="KW-1185">Reference proteome</keyword>
<dbReference type="GO" id="GO:0005886">
    <property type="term" value="C:plasma membrane"/>
    <property type="evidence" value="ECO:0007669"/>
    <property type="project" value="UniProtKB-SubCell"/>
</dbReference>
<organism evidence="2 3">
    <name type="scientific">Streptomyces morookaense</name>
    <name type="common">Streptoverticillium morookaense</name>
    <dbReference type="NCBI Taxonomy" id="1970"/>
    <lineage>
        <taxon>Bacteria</taxon>
        <taxon>Bacillati</taxon>
        <taxon>Actinomycetota</taxon>
        <taxon>Actinomycetes</taxon>
        <taxon>Kitasatosporales</taxon>
        <taxon>Streptomycetaceae</taxon>
        <taxon>Streptomyces</taxon>
    </lineage>
</organism>
<dbReference type="PANTHER" id="PTHR37305:SF1">
    <property type="entry name" value="MEMBRANE PROTEIN"/>
    <property type="match status" value="1"/>
</dbReference>
<dbReference type="Proteomes" id="UP000587462">
    <property type="component" value="Unassembled WGS sequence"/>
</dbReference>
<proteinExistence type="predicted"/>
<feature type="transmembrane region" description="Helical" evidence="1">
    <location>
        <begin position="137"/>
        <end position="159"/>
    </location>
</feature>
<reference evidence="2 3" key="1">
    <citation type="submission" date="2020-04" db="EMBL/GenBank/DDBJ databases">
        <title>Draft Genome Sequence of Streptomyces morookaense DSM 40503, an 8-azaguanine-producing strain.</title>
        <authorList>
            <person name="Qi J."/>
            <person name="Gao J.-M."/>
        </authorList>
    </citation>
    <scope>NUCLEOTIDE SEQUENCE [LARGE SCALE GENOMIC DNA]</scope>
    <source>
        <strain evidence="2 3">DSM 40503</strain>
    </source>
</reference>
<evidence type="ECO:0000313" key="3">
    <source>
        <dbReference type="Proteomes" id="UP000587462"/>
    </source>
</evidence>
<keyword evidence="1" id="KW-1133">Transmembrane helix</keyword>
<dbReference type="PANTHER" id="PTHR37305">
    <property type="entry name" value="INTEGRAL MEMBRANE PROTEIN-RELATED"/>
    <property type="match status" value="1"/>
</dbReference>